<reference evidence="1 2" key="1">
    <citation type="journal article" date="2022" name="Plant J.">
        <title>Chromosome-level genome of Camellia lanceoleosa provides a valuable resource for understanding genome evolution and self-incompatibility.</title>
        <authorList>
            <person name="Gong W."/>
            <person name="Xiao S."/>
            <person name="Wang L."/>
            <person name="Liao Z."/>
            <person name="Chang Y."/>
            <person name="Mo W."/>
            <person name="Hu G."/>
            <person name="Li W."/>
            <person name="Zhao G."/>
            <person name="Zhu H."/>
            <person name="Hu X."/>
            <person name="Ji K."/>
            <person name="Xiang X."/>
            <person name="Song Q."/>
            <person name="Yuan D."/>
            <person name="Jin S."/>
            <person name="Zhang L."/>
        </authorList>
    </citation>
    <scope>NUCLEOTIDE SEQUENCE [LARGE SCALE GENOMIC DNA]</scope>
    <source>
        <strain evidence="1">SQ_2022a</strain>
    </source>
</reference>
<sequence>MASKMAHLLCLLLILLLSTLIIACSNLLLCHSVVKSLPGFEGPLPFELETRYVGMDESKDVQIFYYFVKSESNPKEDPLLLWLTGGPGCSAFSAFIFEIDVC</sequence>
<name>A0ACC0GWR2_9ERIC</name>
<evidence type="ECO:0000313" key="1">
    <source>
        <dbReference type="EMBL" id="KAI8004987.1"/>
    </source>
</evidence>
<dbReference type="EMBL" id="CM045766">
    <property type="protein sequence ID" value="KAI8004987.1"/>
    <property type="molecule type" value="Genomic_DNA"/>
</dbReference>
<comment type="caution">
    <text evidence="1">The sequence shown here is derived from an EMBL/GenBank/DDBJ whole genome shotgun (WGS) entry which is preliminary data.</text>
</comment>
<keyword evidence="2" id="KW-1185">Reference proteome</keyword>
<gene>
    <name evidence="1" type="ORF">LOK49_LG08G00774</name>
</gene>
<dbReference type="Proteomes" id="UP001060215">
    <property type="component" value="Chromosome 9"/>
</dbReference>
<accession>A0ACC0GWR2</accession>
<evidence type="ECO:0000313" key="2">
    <source>
        <dbReference type="Proteomes" id="UP001060215"/>
    </source>
</evidence>
<proteinExistence type="predicted"/>
<organism evidence="1 2">
    <name type="scientific">Camellia lanceoleosa</name>
    <dbReference type="NCBI Taxonomy" id="1840588"/>
    <lineage>
        <taxon>Eukaryota</taxon>
        <taxon>Viridiplantae</taxon>
        <taxon>Streptophyta</taxon>
        <taxon>Embryophyta</taxon>
        <taxon>Tracheophyta</taxon>
        <taxon>Spermatophyta</taxon>
        <taxon>Magnoliopsida</taxon>
        <taxon>eudicotyledons</taxon>
        <taxon>Gunneridae</taxon>
        <taxon>Pentapetalae</taxon>
        <taxon>asterids</taxon>
        <taxon>Ericales</taxon>
        <taxon>Theaceae</taxon>
        <taxon>Camellia</taxon>
    </lineage>
</organism>
<protein>
    <submittedName>
        <fullName evidence="1">Serine carboxypeptidase-like 6</fullName>
    </submittedName>
</protein>